<comment type="subcellular location">
    <subcellularLocation>
        <location evidence="2">Membrane</location>
    </subcellularLocation>
</comment>
<dbReference type="InterPro" id="IPR004358">
    <property type="entry name" value="Sig_transdc_His_kin-like_C"/>
</dbReference>
<feature type="domain" description="Histidine kinase" evidence="10">
    <location>
        <begin position="342"/>
        <end position="555"/>
    </location>
</feature>
<keyword evidence="6 11" id="KW-0418">Kinase</keyword>
<dbReference type="Gene3D" id="3.30.450.20">
    <property type="entry name" value="PAS domain"/>
    <property type="match status" value="1"/>
</dbReference>
<proteinExistence type="predicted"/>
<dbReference type="PROSITE" id="PS50109">
    <property type="entry name" value="HIS_KIN"/>
    <property type="match status" value="1"/>
</dbReference>
<evidence type="ECO:0000256" key="8">
    <source>
        <dbReference type="ARBA" id="ARBA00023136"/>
    </source>
</evidence>
<dbReference type="AlphaFoldDB" id="A0A1M5QMQ2"/>
<dbReference type="InterPro" id="IPR003594">
    <property type="entry name" value="HATPase_dom"/>
</dbReference>
<keyword evidence="9" id="KW-0812">Transmembrane</keyword>
<evidence type="ECO:0000313" key="11">
    <source>
        <dbReference type="EMBL" id="SHH15079.1"/>
    </source>
</evidence>
<keyword evidence="8 9" id="KW-0472">Membrane</keyword>
<dbReference type="Pfam" id="PF00512">
    <property type="entry name" value="HisKA"/>
    <property type="match status" value="1"/>
</dbReference>
<dbReference type="InterPro" id="IPR050351">
    <property type="entry name" value="BphY/WalK/GraS-like"/>
</dbReference>
<dbReference type="Proteomes" id="UP000184032">
    <property type="component" value="Unassembled WGS sequence"/>
</dbReference>
<dbReference type="Gene3D" id="1.10.287.130">
    <property type="match status" value="1"/>
</dbReference>
<dbReference type="InterPro" id="IPR036890">
    <property type="entry name" value="HATPase_C_sf"/>
</dbReference>
<dbReference type="GO" id="GO:0016036">
    <property type="term" value="P:cellular response to phosphate starvation"/>
    <property type="evidence" value="ECO:0007669"/>
    <property type="project" value="TreeGrafter"/>
</dbReference>
<dbReference type="FunFam" id="3.30.565.10:FF:000006">
    <property type="entry name" value="Sensor histidine kinase WalK"/>
    <property type="match status" value="1"/>
</dbReference>
<keyword evidence="7" id="KW-0902">Two-component regulatory system</keyword>
<dbReference type="OrthoDB" id="9813151at2"/>
<evidence type="ECO:0000313" key="12">
    <source>
        <dbReference type="Proteomes" id="UP000184032"/>
    </source>
</evidence>
<keyword evidence="12" id="KW-1185">Reference proteome</keyword>
<evidence type="ECO:0000256" key="4">
    <source>
        <dbReference type="ARBA" id="ARBA00022553"/>
    </source>
</evidence>
<dbReference type="GO" id="GO:0004721">
    <property type="term" value="F:phosphoprotein phosphatase activity"/>
    <property type="evidence" value="ECO:0007669"/>
    <property type="project" value="TreeGrafter"/>
</dbReference>
<evidence type="ECO:0000256" key="3">
    <source>
        <dbReference type="ARBA" id="ARBA00012438"/>
    </source>
</evidence>
<dbReference type="Pfam" id="PF02518">
    <property type="entry name" value="HATPase_c"/>
    <property type="match status" value="1"/>
</dbReference>
<evidence type="ECO:0000256" key="6">
    <source>
        <dbReference type="ARBA" id="ARBA00022777"/>
    </source>
</evidence>
<evidence type="ECO:0000256" key="2">
    <source>
        <dbReference type="ARBA" id="ARBA00004370"/>
    </source>
</evidence>
<dbReference type="InterPro" id="IPR005467">
    <property type="entry name" value="His_kinase_dom"/>
</dbReference>
<dbReference type="PANTHER" id="PTHR45453">
    <property type="entry name" value="PHOSPHATE REGULON SENSOR PROTEIN PHOR"/>
    <property type="match status" value="1"/>
</dbReference>
<dbReference type="InterPro" id="IPR003661">
    <property type="entry name" value="HisK_dim/P_dom"/>
</dbReference>
<comment type="catalytic activity">
    <reaction evidence="1">
        <text>ATP + protein L-histidine = ADP + protein N-phospho-L-histidine.</text>
        <dbReference type="EC" id="2.7.13.3"/>
    </reaction>
</comment>
<evidence type="ECO:0000256" key="7">
    <source>
        <dbReference type="ARBA" id="ARBA00023012"/>
    </source>
</evidence>
<feature type="transmembrane region" description="Helical" evidence="9">
    <location>
        <begin position="149"/>
        <end position="167"/>
    </location>
</feature>
<dbReference type="SMART" id="SM00388">
    <property type="entry name" value="HisKA"/>
    <property type="match status" value="1"/>
</dbReference>
<sequence>MNKRIFKTTLLVGLVALILSSIFSFFLYYKTYKVSSEEDLTSLISLIDSTINFEEDKIKYLENISKFDKNTRITYIDSKNNIIFDSYGDVPGIKGHINSEEFEDSIKTGIYNPNKYRKNAFEDIYYNAFKLNDGSILRVSKETESIFKLFLKVLPANILIGLVVLLISKRFSKATTTEILRFIEADIETPRIDTDKIPEISPIMYEIKSQRDVIERQLEEIKIEQDTIKIIIENMEEGFLMISRNKTILLINKAALDFLNVKKNVINKNILYLTRDEEIVNSIEVALKGTSSEGVIDSASREIKYYSNPVYLKNEIAGSILFFIDETEQIRSQKIREEFSANVSHELKTPLTSIYGFSELLKNKMITSEKDKEEIIGNIYSESKRLLDLTEDIMKISKLEGRSEVSKTIINLRVLSEEIISVFKSSASNKNIRLSVKGEGTIVANETMMWEMLANLVENAIKYNVQDGEVTIELKQSKNIEISVLDTGIGIPVEKQKRIFERFYRVDESRNKKSGGTGLGLSIVKHIVKSHGGEIVINSKEKVGTEIKIFLPIDTKIYN</sequence>
<dbReference type="SMART" id="SM00387">
    <property type="entry name" value="HATPase_c"/>
    <property type="match status" value="1"/>
</dbReference>
<dbReference type="STRING" id="1120995.SAMN02745245_00658"/>
<dbReference type="CDD" id="cd00082">
    <property type="entry name" value="HisKA"/>
    <property type="match status" value="1"/>
</dbReference>
<protein>
    <recommendedName>
        <fullName evidence="3">histidine kinase</fullName>
        <ecNumber evidence="3">2.7.13.3</ecNumber>
    </recommendedName>
</protein>
<dbReference type="EC" id="2.7.13.3" evidence="3"/>
<dbReference type="CDD" id="cd00075">
    <property type="entry name" value="HATPase"/>
    <property type="match status" value="1"/>
</dbReference>
<evidence type="ECO:0000256" key="1">
    <source>
        <dbReference type="ARBA" id="ARBA00000085"/>
    </source>
</evidence>
<evidence type="ECO:0000256" key="9">
    <source>
        <dbReference type="SAM" id="Phobius"/>
    </source>
</evidence>
<dbReference type="EMBL" id="FQXI01000003">
    <property type="protein sequence ID" value="SHH15079.1"/>
    <property type="molecule type" value="Genomic_DNA"/>
</dbReference>
<dbReference type="SUPFAM" id="SSF47384">
    <property type="entry name" value="Homodimeric domain of signal transducing histidine kinase"/>
    <property type="match status" value="1"/>
</dbReference>
<dbReference type="InterPro" id="IPR036097">
    <property type="entry name" value="HisK_dim/P_sf"/>
</dbReference>
<keyword evidence="9" id="KW-1133">Transmembrane helix</keyword>
<dbReference type="PRINTS" id="PR00344">
    <property type="entry name" value="BCTRLSENSOR"/>
</dbReference>
<dbReference type="SUPFAM" id="SSF55874">
    <property type="entry name" value="ATPase domain of HSP90 chaperone/DNA topoisomerase II/histidine kinase"/>
    <property type="match status" value="1"/>
</dbReference>
<keyword evidence="5" id="KW-0808">Transferase</keyword>
<dbReference type="GO" id="GO:0000155">
    <property type="term" value="F:phosphorelay sensor kinase activity"/>
    <property type="evidence" value="ECO:0007669"/>
    <property type="project" value="InterPro"/>
</dbReference>
<evidence type="ECO:0000256" key="5">
    <source>
        <dbReference type="ARBA" id="ARBA00022679"/>
    </source>
</evidence>
<name>A0A1M5QMQ2_9FIRM</name>
<dbReference type="PANTHER" id="PTHR45453:SF1">
    <property type="entry name" value="PHOSPHATE REGULON SENSOR PROTEIN PHOR"/>
    <property type="match status" value="1"/>
</dbReference>
<keyword evidence="4" id="KW-0597">Phosphoprotein</keyword>
<organism evidence="11 12">
    <name type="scientific">Anaerosphaera aminiphila DSM 21120</name>
    <dbReference type="NCBI Taxonomy" id="1120995"/>
    <lineage>
        <taxon>Bacteria</taxon>
        <taxon>Bacillati</taxon>
        <taxon>Bacillota</taxon>
        <taxon>Tissierellia</taxon>
        <taxon>Tissierellales</taxon>
        <taxon>Peptoniphilaceae</taxon>
        <taxon>Anaerosphaera</taxon>
    </lineage>
</organism>
<dbReference type="RefSeq" id="WP_073183738.1">
    <property type="nucleotide sequence ID" value="NZ_FQXI01000003.1"/>
</dbReference>
<accession>A0A1M5QMQ2</accession>
<dbReference type="Gene3D" id="3.30.565.10">
    <property type="entry name" value="Histidine kinase-like ATPase, C-terminal domain"/>
    <property type="match status" value="1"/>
</dbReference>
<dbReference type="GO" id="GO:0005886">
    <property type="term" value="C:plasma membrane"/>
    <property type="evidence" value="ECO:0007669"/>
    <property type="project" value="TreeGrafter"/>
</dbReference>
<dbReference type="FunFam" id="1.10.287.130:FF:000001">
    <property type="entry name" value="Two-component sensor histidine kinase"/>
    <property type="match status" value="1"/>
</dbReference>
<gene>
    <name evidence="11" type="ORF">SAMN02745245_00658</name>
</gene>
<reference evidence="11 12" key="1">
    <citation type="submission" date="2016-11" db="EMBL/GenBank/DDBJ databases">
        <authorList>
            <person name="Jaros S."/>
            <person name="Januszkiewicz K."/>
            <person name="Wedrychowicz H."/>
        </authorList>
    </citation>
    <scope>NUCLEOTIDE SEQUENCE [LARGE SCALE GENOMIC DNA]</scope>
    <source>
        <strain evidence="11 12">DSM 21120</strain>
    </source>
</reference>
<evidence type="ECO:0000259" key="10">
    <source>
        <dbReference type="PROSITE" id="PS50109"/>
    </source>
</evidence>